<feature type="compositionally biased region" description="Basic and acidic residues" evidence="1">
    <location>
        <begin position="134"/>
        <end position="158"/>
    </location>
</feature>
<dbReference type="EMBL" id="CP036267">
    <property type="protein sequence ID" value="QDT32642.1"/>
    <property type="molecule type" value="Genomic_DNA"/>
</dbReference>
<keyword evidence="4" id="KW-1185">Reference proteome</keyword>
<keyword evidence="2" id="KW-0812">Transmembrane</keyword>
<evidence type="ECO:0000256" key="2">
    <source>
        <dbReference type="SAM" id="Phobius"/>
    </source>
</evidence>
<dbReference type="Proteomes" id="UP000315724">
    <property type="component" value="Chromosome"/>
</dbReference>
<reference evidence="3 4" key="1">
    <citation type="submission" date="2019-02" db="EMBL/GenBank/DDBJ databases">
        <title>Deep-cultivation of Planctomycetes and their phenomic and genomic characterization uncovers novel biology.</title>
        <authorList>
            <person name="Wiegand S."/>
            <person name="Jogler M."/>
            <person name="Boedeker C."/>
            <person name="Pinto D."/>
            <person name="Vollmers J."/>
            <person name="Rivas-Marin E."/>
            <person name="Kohn T."/>
            <person name="Peeters S.H."/>
            <person name="Heuer A."/>
            <person name="Rast P."/>
            <person name="Oberbeckmann S."/>
            <person name="Bunk B."/>
            <person name="Jeske O."/>
            <person name="Meyerdierks A."/>
            <person name="Storesund J.E."/>
            <person name="Kallscheuer N."/>
            <person name="Luecker S."/>
            <person name="Lage O.M."/>
            <person name="Pohl T."/>
            <person name="Merkel B.J."/>
            <person name="Hornburger P."/>
            <person name="Mueller R.-W."/>
            <person name="Bruemmer F."/>
            <person name="Labrenz M."/>
            <person name="Spormann A.M."/>
            <person name="Op den Camp H."/>
            <person name="Overmann J."/>
            <person name="Amann R."/>
            <person name="Jetten M.S.M."/>
            <person name="Mascher T."/>
            <person name="Medema M.H."/>
            <person name="Devos D.P."/>
            <person name="Kaster A.-K."/>
            <person name="Ovreas L."/>
            <person name="Rohde M."/>
            <person name="Galperin M.Y."/>
            <person name="Jogler C."/>
        </authorList>
    </citation>
    <scope>NUCLEOTIDE SEQUENCE [LARGE SCALE GENOMIC DNA]</scope>
    <source>
        <strain evidence="3 4">Mal48</strain>
    </source>
</reference>
<keyword evidence="2" id="KW-1133">Transmembrane helix</keyword>
<proteinExistence type="predicted"/>
<dbReference type="KEGG" id="tpol:Mal48_18890"/>
<dbReference type="RefSeq" id="WP_145198046.1">
    <property type="nucleotide sequence ID" value="NZ_CP036267.1"/>
</dbReference>
<dbReference type="OrthoDB" id="292623at2"/>
<organism evidence="3 4">
    <name type="scientific">Thalassoglobus polymorphus</name>
    <dbReference type="NCBI Taxonomy" id="2527994"/>
    <lineage>
        <taxon>Bacteria</taxon>
        <taxon>Pseudomonadati</taxon>
        <taxon>Planctomycetota</taxon>
        <taxon>Planctomycetia</taxon>
        <taxon>Planctomycetales</taxon>
        <taxon>Planctomycetaceae</taxon>
        <taxon>Thalassoglobus</taxon>
    </lineage>
</organism>
<dbReference type="AlphaFoldDB" id="A0A517QLX8"/>
<protein>
    <recommendedName>
        <fullName evidence="5">Zinc-finger domain-containing protein</fullName>
    </recommendedName>
</protein>
<evidence type="ECO:0000313" key="4">
    <source>
        <dbReference type="Proteomes" id="UP000315724"/>
    </source>
</evidence>
<evidence type="ECO:0000313" key="3">
    <source>
        <dbReference type="EMBL" id="QDT32642.1"/>
    </source>
</evidence>
<accession>A0A517QLX8</accession>
<evidence type="ECO:0000256" key="1">
    <source>
        <dbReference type="SAM" id="MobiDB-lite"/>
    </source>
</evidence>
<feature type="region of interest" description="Disordered" evidence="1">
    <location>
        <begin position="113"/>
        <end position="158"/>
    </location>
</feature>
<gene>
    <name evidence="3" type="ORF">Mal48_18890</name>
</gene>
<name>A0A517QLX8_9PLAN</name>
<keyword evidence="2" id="KW-0472">Membrane</keyword>
<evidence type="ECO:0008006" key="5">
    <source>
        <dbReference type="Google" id="ProtNLM"/>
    </source>
</evidence>
<feature type="transmembrane region" description="Helical" evidence="2">
    <location>
        <begin position="89"/>
        <end position="107"/>
    </location>
</feature>
<sequence>MNCRDSKVAIALHLGHDEADPSDWEQARRHAATCDDCRQHYKRLKKSMSVLEQADDEATYEVQESLWPQLESRLSSMPGQKREHKPRSWTPFVSFTIACMLFLMVWANPPQERHPGNLQNQNSKGMSAPFTELFHPHPRDADSEKHRESPKPVREENL</sequence>